<keyword evidence="7" id="KW-0067">ATP-binding</keyword>
<comment type="subunit">
    <text evidence="9">At low DSF concentrations, interacts with RpfF.</text>
</comment>
<dbReference type="GO" id="GO:0000155">
    <property type="term" value="F:phosphorelay sensor kinase activity"/>
    <property type="evidence" value="ECO:0007669"/>
    <property type="project" value="InterPro"/>
</dbReference>
<dbReference type="SUPFAM" id="SSF55874">
    <property type="entry name" value="ATPase domain of HSP90 chaperone/DNA topoisomerase II/histidine kinase"/>
    <property type="match status" value="1"/>
</dbReference>
<evidence type="ECO:0000313" key="15">
    <source>
        <dbReference type="EMBL" id="RZM79914.1"/>
    </source>
</evidence>
<evidence type="ECO:0000256" key="9">
    <source>
        <dbReference type="ARBA" id="ARBA00064003"/>
    </source>
</evidence>
<dbReference type="SMART" id="SM00387">
    <property type="entry name" value="HATPase_c"/>
    <property type="match status" value="1"/>
</dbReference>
<evidence type="ECO:0000256" key="1">
    <source>
        <dbReference type="ARBA" id="ARBA00000085"/>
    </source>
</evidence>
<dbReference type="AlphaFoldDB" id="A0A4Q7EBN4"/>
<feature type="transmembrane region" description="Helical" evidence="12">
    <location>
        <begin position="74"/>
        <end position="93"/>
    </location>
</feature>
<dbReference type="SUPFAM" id="SSF52172">
    <property type="entry name" value="CheY-like"/>
    <property type="match status" value="1"/>
</dbReference>
<dbReference type="CDD" id="cd00082">
    <property type="entry name" value="HisKA"/>
    <property type="match status" value="1"/>
</dbReference>
<dbReference type="CDD" id="cd16922">
    <property type="entry name" value="HATPase_EvgS-ArcB-TorS-like"/>
    <property type="match status" value="1"/>
</dbReference>
<evidence type="ECO:0000259" key="13">
    <source>
        <dbReference type="PROSITE" id="PS50109"/>
    </source>
</evidence>
<dbReference type="FunFam" id="1.10.287.130:FF:000002">
    <property type="entry name" value="Two-component osmosensing histidine kinase"/>
    <property type="match status" value="1"/>
</dbReference>
<dbReference type="PROSITE" id="PS50109">
    <property type="entry name" value="HIS_KIN"/>
    <property type="match status" value="1"/>
</dbReference>
<dbReference type="InterPro" id="IPR003661">
    <property type="entry name" value="HisK_dim/P_dom"/>
</dbReference>
<dbReference type="PANTHER" id="PTHR45339:SF3">
    <property type="entry name" value="HISTIDINE KINASE"/>
    <property type="match status" value="1"/>
</dbReference>
<dbReference type="Gene3D" id="3.40.50.2300">
    <property type="match status" value="1"/>
</dbReference>
<dbReference type="GO" id="GO:0005524">
    <property type="term" value="F:ATP binding"/>
    <property type="evidence" value="ECO:0007669"/>
    <property type="project" value="UniProtKB-KW"/>
</dbReference>
<keyword evidence="3 11" id="KW-0597">Phosphoprotein</keyword>
<feature type="transmembrane region" description="Helical" evidence="12">
    <location>
        <begin position="45"/>
        <end position="62"/>
    </location>
</feature>
<dbReference type="InterPro" id="IPR011006">
    <property type="entry name" value="CheY-like_superfamily"/>
</dbReference>
<keyword evidence="4" id="KW-0808">Transferase</keyword>
<dbReference type="InterPro" id="IPR036890">
    <property type="entry name" value="HATPase_C_sf"/>
</dbReference>
<feature type="transmembrane region" description="Helical" evidence="12">
    <location>
        <begin position="130"/>
        <end position="148"/>
    </location>
</feature>
<evidence type="ECO:0000256" key="10">
    <source>
        <dbReference type="ARBA" id="ARBA00068150"/>
    </source>
</evidence>
<keyword evidence="12" id="KW-1133">Transmembrane helix</keyword>
<keyword evidence="12" id="KW-0812">Transmembrane</keyword>
<protein>
    <recommendedName>
        <fullName evidence="10">Sensory/regulatory protein RpfC</fullName>
        <ecNumber evidence="2">2.7.13.3</ecNumber>
    </recommendedName>
</protein>
<dbReference type="CDD" id="cd17546">
    <property type="entry name" value="REC_hyHK_CKI1_RcsC-like"/>
    <property type="match status" value="1"/>
</dbReference>
<evidence type="ECO:0000256" key="12">
    <source>
        <dbReference type="SAM" id="Phobius"/>
    </source>
</evidence>
<keyword evidence="12" id="KW-0472">Membrane</keyword>
<dbReference type="FunFam" id="3.30.565.10:FF:000010">
    <property type="entry name" value="Sensor histidine kinase RcsC"/>
    <property type="match status" value="1"/>
</dbReference>
<dbReference type="Gene3D" id="3.30.565.10">
    <property type="entry name" value="Histidine kinase-like ATPase, C-terminal domain"/>
    <property type="match status" value="1"/>
</dbReference>
<dbReference type="InterPro" id="IPR003594">
    <property type="entry name" value="HATPase_dom"/>
</dbReference>
<dbReference type="EC" id="2.7.13.3" evidence="2"/>
<dbReference type="SUPFAM" id="SSF47384">
    <property type="entry name" value="Homodimeric domain of signal transducing histidine kinase"/>
    <property type="match status" value="1"/>
</dbReference>
<evidence type="ECO:0000256" key="3">
    <source>
        <dbReference type="ARBA" id="ARBA00022553"/>
    </source>
</evidence>
<dbReference type="InterPro" id="IPR004358">
    <property type="entry name" value="Sig_transdc_His_kin-like_C"/>
</dbReference>
<evidence type="ECO:0000256" key="11">
    <source>
        <dbReference type="PROSITE-ProRule" id="PRU00169"/>
    </source>
</evidence>
<organism evidence="15 16">
    <name type="scientific">Pseudoalteromonas rubra</name>
    <dbReference type="NCBI Taxonomy" id="43658"/>
    <lineage>
        <taxon>Bacteria</taxon>
        <taxon>Pseudomonadati</taxon>
        <taxon>Pseudomonadota</taxon>
        <taxon>Gammaproteobacteria</taxon>
        <taxon>Alteromonadales</taxon>
        <taxon>Pseudoalteromonadaceae</taxon>
        <taxon>Pseudoalteromonas</taxon>
    </lineage>
</organism>
<comment type="caution">
    <text evidence="15">The sequence shown here is derived from an EMBL/GenBank/DDBJ whole genome shotgun (WGS) entry which is preliminary data.</text>
</comment>
<keyword evidence="6" id="KW-0418">Kinase</keyword>
<evidence type="ECO:0000256" key="7">
    <source>
        <dbReference type="ARBA" id="ARBA00022840"/>
    </source>
</evidence>
<evidence type="ECO:0000256" key="5">
    <source>
        <dbReference type="ARBA" id="ARBA00022741"/>
    </source>
</evidence>
<keyword evidence="5" id="KW-0547">Nucleotide-binding</keyword>
<dbReference type="SMART" id="SM00448">
    <property type="entry name" value="REC"/>
    <property type="match status" value="1"/>
</dbReference>
<name>A0A4Q7EBN4_9GAMM</name>
<feature type="modified residue" description="4-aspartylphosphate" evidence="11">
    <location>
        <position position="683"/>
    </location>
</feature>
<dbReference type="Proteomes" id="UP000292345">
    <property type="component" value="Unassembled WGS sequence"/>
</dbReference>
<feature type="transmembrane region" description="Helical" evidence="12">
    <location>
        <begin position="199"/>
        <end position="219"/>
    </location>
</feature>
<evidence type="ECO:0000256" key="2">
    <source>
        <dbReference type="ARBA" id="ARBA00012438"/>
    </source>
</evidence>
<feature type="transmembrane region" description="Helical" evidence="12">
    <location>
        <begin position="17"/>
        <end position="38"/>
    </location>
</feature>
<reference evidence="15 16" key="1">
    <citation type="submission" date="2018-01" db="EMBL/GenBank/DDBJ databases">
        <title>Co-occurrence of chitin degradation, pigmentation and bioactivity in marine Pseudoalteromonas.</title>
        <authorList>
            <person name="Paulsen S."/>
            <person name="Gram L."/>
            <person name="Machado H."/>
        </authorList>
    </citation>
    <scope>NUCLEOTIDE SEQUENCE [LARGE SCALE GENOMIC DNA]</scope>
    <source>
        <strain evidence="15 16">S1946</strain>
    </source>
</reference>
<accession>A0A4Q7EBN4</accession>
<feature type="transmembrane region" description="Helical" evidence="12">
    <location>
        <begin position="105"/>
        <end position="124"/>
    </location>
</feature>
<dbReference type="EMBL" id="PPUZ01000037">
    <property type="protein sequence ID" value="RZM79914.1"/>
    <property type="molecule type" value="Genomic_DNA"/>
</dbReference>
<dbReference type="InterPro" id="IPR036097">
    <property type="entry name" value="HisK_dim/P_sf"/>
</dbReference>
<dbReference type="Pfam" id="PF00512">
    <property type="entry name" value="HisKA"/>
    <property type="match status" value="1"/>
</dbReference>
<feature type="domain" description="Histidine kinase" evidence="13">
    <location>
        <begin position="262"/>
        <end position="488"/>
    </location>
</feature>
<evidence type="ECO:0000256" key="6">
    <source>
        <dbReference type="ARBA" id="ARBA00022777"/>
    </source>
</evidence>
<proteinExistence type="predicted"/>
<sequence length="762" mass="84065">MTWLLIELSVQLSTPSLLLMAGAGVVASALALVFLWLANRDVKATLYWALSPICLALCMILFGVQNELPLNLRYLLPNLFGQAALILVLIGCYHACEQAVPLRQIVCYYGAFLLIHCIFTYVVSNYASRLILGMITLTITSGWIWACLYRFGRPRYSVSLVLISLSLGFLSFFALAKAFDVLSDPAVSSLQQDHTLKAQLFVVSLFMSQLVFNFAFAIMTGEYRNAKNREIQQQLIESNQALQQEKQRAEQHSKMKSEFLANMSHEIRTPINGVIGCLNLLLSHDLEAQQKQYAKLADASAHSLLGVINDILDFSKIESGKLEISPDSVDLYELVDSVAKSFAITLDQKQLTLLVDCHALKHRFVRLDPIRTRQILTNLLSNAVKFTDSGTLQLNLACDEVAVSASREAITILQCDVIDSGIGIPPEARHKLFSSFSQCDASTTRKYGGTGLGLAIAKQLCKLMHGDIELVDSTEPGAHFRFHFQVEAQKGGLWGRDIAPSDARIAVLSQHPRLTQVLCQQLEALGCQAQVLMLPLAGEISHDVLVLDMTEPAYQEKQLEALRALSGSRKILAICNMQCEIQRETVFAQHQITVVYPPVTAKDLVQMFSEQCGSKLPEPAKTESPLRGVRVLLAEDNPINQVVASKMLAAWEVEVQLAESGQQAVDMLKAMPEHALPDLVLMDCQMPVMDGYEATRHIRSSPELEACRDLPIIALTANAMQGERTTCLACGMSGYVSKPIQAEVLQAEMLKMLVDKAAGQTQ</sequence>
<dbReference type="Gene3D" id="1.10.287.130">
    <property type="match status" value="1"/>
</dbReference>
<dbReference type="InterPro" id="IPR005467">
    <property type="entry name" value="His_kinase_dom"/>
</dbReference>
<evidence type="ECO:0000259" key="14">
    <source>
        <dbReference type="PROSITE" id="PS50110"/>
    </source>
</evidence>
<comment type="catalytic activity">
    <reaction evidence="1">
        <text>ATP + protein L-histidine = ADP + protein N-phospho-L-histidine.</text>
        <dbReference type="EC" id="2.7.13.3"/>
    </reaction>
</comment>
<dbReference type="Pfam" id="PF02518">
    <property type="entry name" value="HATPase_c"/>
    <property type="match status" value="1"/>
</dbReference>
<feature type="domain" description="Response regulatory" evidence="14">
    <location>
        <begin position="630"/>
        <end position="753"/>
    </location>
</feature>
<evidence type="ECO:0000256" key="4">
    <source>
        <dbReference type="ARBA" id="ARBA00022679"/>
    </source>
</evidence>
<feature type="transmembrane region" description="Helical" evidence="12">
    <location>
        <begin position="160"/>
        <end position="179"/>
    </location>
</feature>
<dbReference type="SMART" id="SM00388">
    <property type="entry name" value="HisKA"/>
    <property type="match status" value="1"/>
</dbReference>
<dbReference type="PRINTS" id="PR00344">
    <property type="entry name" value="BCTRLSENSOR"/>
</dbReference>
<dbReference type="PROSITE" id="PS50110">
    <property type="entry name" value="RESPONSE_REGULATORY"/>
    <property type="match status" value="1"/>
</dbReference>
<keyword evidence="8" id="KW-0902">Two-component regulatory system</keyword>
<gene>
    <name evidence="15" type="ORF">C3B51_14055</name>
</gene>
<evidence type="ECO:0000256" key="8">
    <source>
        <dbReference type="ARBA" id="ARBA00023012"/>
    </source>
</evidence>
<dbReference type="InterPro" id="IPR001789">
    <property type="entry name" value="Sig_transdc_resp-reg_receiver"/>
</dbReference>
<dbReference type="Pfam" id="PF00072">
    <property type="entry name" value="Response_reg"/>
    <property type="match status" value="1"/>
</dbReference>
<evidence type="ECO:0000313" key="16">
    <source>
        <dbReference type="Proteomes" id="UP000292345"/>
    </source>
</evidence>
<dbReference type="PANTHER" id="PTHR45339">
    <property type="entry name" value="HYBRID SIGNAL TRANSDUCTION HISTIDINE KINASE J"/>
    <property type="match status" value="1"/>
</dbReference>